<dbReference type="InterPro" id="IPR003593">
    <property type="entry name" value="AAA+_ATPase"/>
</dbReference>
<evidence type="ECO:0000313" key="7">
    <source>
        <dbReference type="Proteomes" id="UP000029734"/>
    </source>
</evidence>
<sequence length="299" mass="34064">MEYILETEGLTKFYGDEAVVNNAKLSIKKGEIYGLLGENGAGKTTLMKMLTTLTKPSRGKVRLFGKELEENSHLLLQVGTMIETPVFYNSLSAEENLRIHCRYRNVGLGEIDEYLNMLGIYDHRKKSVKQFSLGMKQRLGIARSIIGNPKLLILDEPINGLDPTGIKEIRELLLYLKKEKKTTIVISSHILNEIEQIAEKIGFMSKGILYEEIEIEDIHKSVARFYEIKINHIEIQTAKLEKLFSVVDIVKNTVKISAANLRDTDAIKILINNDIEFTEFKSSGDNLEDYYMNTISDER</sequence>
<reference evidence="6 7" key="2">
    <citation type="submission" date="2014-10" db="EMBL/GenBank/DDBJ databases">
        <title>Comparative genomics of the Paenibacillus odorifer group.</title>
        <authorList>
            <person name="Tsai Y.-C."/>
            <person name="Martin N."/>
            <person name="Korlach J."/>
            <person name="Wiedmann M."/>
        </authorList>
    </citation>
    <scope>NUCLEOTIDE SEQUENCE [LARGE SCALE GENOMIC DNA]</scope>
    <source>
        <strain evidence="6 7">DSM 18334</strain>
    </source>
</reference>
<keyword evidence="7" id="KW-1185">Reference proteome</keyword>
<gene>
    <name evidence="6" type="ORF">PWYN_10905</name>
</gene>
<dbReference type="InterPro" id="IPR027417">
    <property type="entry name" value="P-loop_NTPase"/>
</dbReference>
<reference evidence="6 7" key="1">
    <citation type="submission" date="2014-08" db="EMBL/GenBank/DDBJ databases">
        <authorList>
            <person name="den Bakker H.C."/>
        </authorList>
    </citation>
    <scope>NUCLEOTIDE SEQUENCE [LARGE SCALE GENOMIC DNA]</scope>
    <source>
        <strain evidence="6 7">DSM 18334</strain>
    </source>
</reference>
<dbReference type="GO" id="GO:0005524">
    <property type="term" value="F:ATP binding"/>
    <property type="evidence" value="ECO:0007669"/>
    <property type="project" value="UniProtKB-KW"/>
</dbReference>
<dbReference type="EMBL" id="JQCR01000002">
    <property type="protein sequence ID" value="KGE19789.1"/>
    <property type="molecule type" value="Genomic_DNA"/>
</dbReference>
<dbReference type="PANTHER" id="PTHR43335">
    <property type="entry name" value="ABC TRANSPORTER, ATP-BINDING PROTEIN"/>
    <property type="match status" value="1"/>
</dbReference>
<dbReference type="Gene3D" id="3.40.50.300">
    <property type="entry name" value="P-loop containing nucleotide triphosphate hydrolases"/>
    <property type="match status" value="1"/>
</dbReference>
<dbReference type="PROSITE" id="PS00211">
    <property type="entry name" value="ABC_TRANSPORTER_1"/>
    <property type="match status" value="1"/>
</dbReference>
<dbReference type="STRING" id="268407.PWYN_10905"/>
<comment type="similarity">
    <text evidence="1">Belongs to the ABC transporter superfamily.</text>
</comment>
<protein>
    <recommendedName>
        <fullName evidence="5">ABC transporter domain-containing protein</fullName>
    </recommendedName>
</protein>
<dbReference type="GO" id="GO:0016887">
    <property type="term" value="F:ATP hydrolysis activity"/>
    <property type="evidence" value="ECO:0007669"/>
    <property type="project" value="InterPro"/>
</dbReference>
<dbReference type="RefSeq" id="WP_036651178.1">
    <property type="nucleotide sequence ID" value="NZ_JQCR01000002.1"/>
</dbReference>
<evidence type="ECO:0000256" key="2">
    <source>
        <dbReference type="ARBA" id="ARBA00022448"/>
    </source>
</evidence>
<keyword evidence="2" id="KW-0813">Transport</keyword>
<dbReference type="Proteomes" id="UP000029734">
    <property type="component" value="Unassembled WGS sequence"/>
</dbReference>
<dbReference type="InterPro" id="IPR003439">
    <property type="entry name" value="ABC_transporter-like_ATP-bd"/>
</dbReference>
<evidence type="ECO:0000256" key="1">
    <source>
        <dbReference type="ARBA" id="ARBA00005417"/>
    </source>
</evidence>
<organism evidence="6 7">
    <name type="scientific">Paenibacillus wynnii</name>
    <dbReference type="NCBI Taxonomy" id="268407"/>
    <lineage>
        <taxon>Bacteria</taxon>
        <taxon>Bacillati</taxon>
        <taxon>Bacillota</taxon>
        <taxon>Bacilli</taxon>
        <taxon>Bacillales</taxon>
        <taxon>Paenibacillaceae</taxon>
        <taxon>Paenibacillus</taxon>
    </lineage>
</organism>
<evidence type="ECO:0000259" key="5">
    <source>
        <dbReference type="PROSITE" id="PS50893"/>
    </source>
</evidence>
<feature type="domain" description="ABC transporter" evidence="5">
    <location>
        <begin position="5"/>
        <end position="231"/>
    </location>
</feature>
<evidence type="ECO:0000313" key="6">
    <source>
        <dbReference type="EMBL" id="KGE19789.1"/>
    </source>
</evidence>
<dbReference type="Pfam" id="PF00005">
    <property type="entry name" value="ABC_tran"/>
    <property type="match status" value="1"/>
</dbReference>
<dbReference type="eggNOG" id="COG1131">
    <property type="taxonomic scope" value="Bacteria"/>
</dbReference>
<dbReference type="PANTHER" id="PTHR43335:SF8">
    <property type="entry name" value="ABC TRANSPORTER, ATP-BINDING PROTEIN"/>
    <property type="match status" value="1"/>
</dbReference>
<keyword evidence="4" id="KW-0067">ATP-binding</keyword>
<dbReference type="SUPFAM" id="SSF52540">
    <property type="entry name" value="P-loop containing nucleoside triphosphate hydrolases"/>
    <property type="match status" value="1"/>
</dbReference>
<dbReference type="InterPro" id="IPR017871">
    <property type="entry name" value="ABC_transporter-like_CS"/>
</dbReference>
<accession>A0A098MB65</accession>
<evidence type="ECO:0000256" key="3">
    <source>
        <dbReference type="ARBA" id="ARBA00022741"/>
    </source>
</evidence>
<dbReference type="AlphaFoldDB" id="A0A098MB65"/>
<keyword evidence="3" id="KW-0547">Nucleotide-binding</keyword>
<name>A0A098MB65_9BACL</name>
<dbReference type="SMART" id="SM00382">
    <property type="entry name" value="AAA"/>
    <property type="match status" value="1"/>
</dbReference>
<proteinExistence type="inferred from homology"/>
<comment type="caution">
    <text evidence="6">The sequence shown here is derived from an EMBL/GenBank/DDBJ whole genome shotgun (WGS) entry which is preliminary data.</text>
</comment>
<evidence type="ECO:0000256" key="4">
    <source>
        <dbReference type="ARBA" id="ARBA00022840"/>
    </source>
</evidence>
<dbReference type="OrthoDB" id="9804819at2"/>
<dbReference type="PROSITE" id="PS50893">
    <property type="entry name" value="ABC_TRANSPORTER_2"/>
    <property type="match status" value="1"/>
</dbReference>